<dbReference type="SUPFAM" id="SSF56436">
    <property type="entry name" value="C-type lectin-like"/>
    <property type="match status" value="1"/>
</dbReference>
<sequence>MNTMQLSVVSLLLLGVSLSLASPNASPVTLVQGSCPMYWFSFNNRCYKYVALLRPGLMQRSSVVKNELDWISDVHKEGAWMWSDGYPLTFSQWSVGQPDNWEGNENCAVTFWVRLLFHPSLLVLRRQLDLYKESSELKQLNSGDTSQSGPGEIWSITVRSSQPGELWRHVTVRSR</sequence>
<dbReference type="InterPro" id="IPR016187">
    <property type="entry name" value="CTDL_fold"/>
</dbReference>
<dbReference type="PROSITE" id="PS50041">
    <property type="entry name" value="C_TYPE_LECTIN_2"/>
    <property type="match status" value="1"/>
</dbReference>
<feature type="signal peptide" evidence="1">
    <location>
        <begin position="1"/>
        <end position="21"/>
    </location>
</feature>
<evidence type="ECO:0000256" key="1">
    <source>
        <dbReference type="SAM" id="SignalP"/>
    </source>
</evidence>
<evidence type="ECO:0000313" key="3">
    <source>
        <dbReference type="EMBL" id="KAK7884605.1"/>
    </source>
</evidence>
<name>A0AAW0N4V0_9GOBI</name>
<comment type="caution">
    <text evidence="3">The sequence shown here is derived from an EMBL/GenBank/DDBJ whole genome shotgun (WGS) entry which is preliminary data.</text>
</comment>
<proteinExistence type="predicted"/>
<evidence type="ECO:0000313" key="4">
    <source>
        <dbReference type="Proteomes" id="UP001460270"/>
    </source>
</evidence>
<dbReference type="Gene3D" id="3.10.100.10">
    <property type="entry name" value="Mannose-Binding Protein A, subunit A"/>
    <property type="match status" value="1"/>
</dbReference>
<gene>
    <name evidence="3" type="ORF">WMY93_027728</name>
</gene>
<dbReference type="InterPro" id="IPR001304">
    <property type="entry name" value="C-type_lectin-like"/>
</dbReference>
<organism evidence="3 4">
    <name type="scientific">Mugilogobius chulae</name>
    <name type="common">yellowstripe goby</name>
    <dbReference type="NCBI Taxonomy" id="88201"/>
    <lineage>
        <taxon>Eukaryota</taxon>
        <taxon>Metazoa</taxon>
        <taxon>Chordata</taxon>
        <taxon>Craniata</taxon>
        <taxon>Vertebrata</taxon>
        <taxon>Euteleostomi</taxon>
        <taxon>Actinopterygii</taxon>
        <taxon>Neopterygii</taxon>
        <taxon>Teleostei</taxon>
        <taxon>Neoteleostei</taxon>
        <taxon>Acanthomorphata</taxon>
        <taxon>Gobiaria</taxon>
        <taxon>Gobiiformes</taxon>
        <taxon>Gobioidei</taxon>
        <taxon>Gobiidae</taxon>
        <taxon>Gobionellinae</taxon>
        <taxon>Mugilogobius</taxon>
    </lineage>
</organism>
<feature type="domain" description="C-type lectin" evidence="2">
    <location>
        <begin position="70"/>
        <end position="112"/>
    </location>
</feature>
<feature type="chain" id="PRO_5043866790" description="C-type lectin domain-containing protein" evidence="1">
    <location>
        <begin position="22"/>
        <end position="175"/>
    </location>
</feature>
<evidence type="ECO:0000259" key="2">
    <source>
        <dbReference type="PROSITE" id="PS50041"/>
    </source>
</evidence>
<protein>
    <recommendedName>
        <fullName evidence="2">C-type lectin domain-containing protein</fullName>
    </recommendedName>
</protein>
<keyword evidence="4" id="KW-1185">Reference proteome</keyword>
<dbReference type="EMBL" id="JBBPFD010000020">
    <property type="protein sequence ID" value="KAK7884605.1"/>
    <property type="molecule type" value="Genomic_DNA"/>
</dbReference>
<dbReference type="Proteomes" id="UP001460270">
    <property type="component" value="Unassembled WGS sequence"/>
</dbReference>
<dbReference type="AlphaFoldDB" id="A0AAW0N4V0"/>
<dbReference type="InterPro" id="IPR016186">
    <property type="entry name" value="C-type_lectin-like/link_sf"/>
</dbReference>
<reference evidence="4" key="1">
    <citation type="submission" date="2024-04" db="EMBL/GenBank/DDBJ databases">
        <title>Salinicola lusitanus LLJ914,a marine bacterium isolated from the Okinawa Trough.</title>
        <authorList>
            <person name="Li J."/>
        </authorList>
    </citation>
    <scope>NUCLEOTIDE SEQUENCE [LARGE SCALE GENOMIC DNA]</scope>
</reference>
<accession>A0AAW0N4V0</accession>
<keyword evidence="1" id="KW-0732">Signal</keyword>